<organism evidence="1 2">
    <name type="scientific">Purpureocillium lilacinum</name>
    <name type="common">Paecilomyces lilacinus</name>
    <dbReference type="NCBI Taxonomy" id="33203"/>
    <lineage>
        <taxon>Eukaryota</taxon>
        <taxon>Fungi</taxon>
        <taxon>Dikarya</taxon>
        <taxon>Ascomycota</taxon>
        <taxon>Pezizomycotina</taxon>
        <taxon>Sordariomycetes</taxon>
        <taxon>Hypocreomycetidae</taxon>
        <taxon>Hypocreales</taxon>
        <taxon>Ophiocordycipitaceae</taxon>
        <taxon>Purpureocillium</taxon>
    </lineage>
</organism>
<gene>
    <name evidence="1" type="ORF">ACCO45_002469</name>
</gene>
<sequence length="290" mass="31904">MDVPAQVLGAAAVAGHMDEPEPEPVRGPVSHHRPAHHHASVSHRRQVERALASELTATTARRTDRPLAVRCVPPQRRVPRDESDRDRHSLDRGNGRGCVGPASLEKPRKADDDSASRPVGWAWMADTGRRGRWGMRRGEHGPSISAFAAVCFASRLVNKKRSTRGEEGSLPMLPWCFNSLPVRGQPGGATGLSLVTASRSGKRNKVWTRMSPFQRLLSAENLRVQPCRMHMQSAGYLYPSTGALLSVWRIFADGCSMQPEMRVSPPCPSWERDAHPARLKSPGASSQQQQ</sequence>
<name>A0ACC4EC37_PURLI</name>
<dbReference type="Proteomes" id="UP001638806">
    <property type="component" value="Unassembled WGS sequence"/>
</dbReference>
<proteinExistence type="predicted"/>
<comment type="caution">
    <text evidence="1">The sequence shown here is derived from an EMBL/GenBank/DDBJ whole genome shotgun (WGS) entry which is preliminary data.</text>
</comment>
<accession>A0ACC4EC37</accession>
<protein>
    <submittedName>
        <fullName evidence="1">Uncharacterized protein</fullName>
    </submittedName>
</protein>
<reference evidence="1" key="1">
    <citation type="submission" date="2024-12" db="EMBL/GenBank/DDBJ databases">
        <title>Comparative genomics and development of molecular markers within Purpureocillium lilacinum and among Purpureocillium species.</title>
        <authorList>
            <person name="Yeh Z.-Y."/>
            <person name="Ni N.-T."/>
            <person name="Lo P.-H."/>
            <person name="Mushyakhwo K."/>
            <person name="Lin C.-F."/>
            <person name="Nai Y.-S."/>
        </authorList>
    </citation>
    <scope>NUCLEOTIDE SEQUENCE</scope>
    <source>
        <strain evidence="1">NCHU-NPUST-175</strain>
    </source>
</reference>
<evidence type="ECO:0000313" key="1">
    <source>
        <dbReference type="EMBL" id="KAL3965465.1"/>
    </source>
</evidence>
<dbReference type="EMBL" id="JBGNUJ010000002">
    <property type="protein sequence ID" value="KAL3965465.1"/>
    <property type="molecule type" value="Genomic_DNA"/>
</dbReference>
<keyword evidence="2" id="KW-1185">Reference proteome</keyword>
<evidence type="ECO:0000313" key="2">
    <source>
        <dbReference type="Proteomes" id="UP001638806"/>
    </source>
</evidence>